<comment type="caution">
    <text evidence="3">The sequence shown here is derived from an EMBL/GenBank/DDBJ whole genome shotgun (WGS) entry which is preliminary data.</text>
</comment>
<dbReference type="AlphaFoldDB" id="A0A261XZL9"/>
<sequence length="307" mass="35940">MSLYGANKEASNIRNKLKREEVYHKRKVDKAKAKSAKRNQLQKEEEEDPEKKAERLTKNVPATIENTREYDETIVANEQEDSEIQEDEATDEFAQYFQGQAPKIVITTSKSPSVASYEFAAELVSIFPNATFVRRRPQFEVTHIVEFCKNRNYTDIIIVNEDRKKPNAITLIHLPNGPTAYFKLSSIKLSKDIANHGRTTSHKPELILNNFNSRLGHTIGRMFSALFPQVPEFQGRQAATFHNQRDFIFFRRHRYIFKDVEKVGLQELGPRFTLKLKWLQKGAWDKTADYEWLFKQEMETSRRKFFL</sequence>
<dbReference type="PROSITE" id="PS50833">
    <property type="entry name" value="BRIX"/>
    <property type="match status" value="1"/>
</dbReference>
<protein>
    <recommendedName>
        <fullName evidence="2">Brix domain-containing protein</fullName>
    </recommendedName>
</protein>
<dbReference type="Gene3D" id="3.40.50.10480">
    <property type="entry name" value="Probable brix-domain ribosomal biogenesis protein"/>
    <property type="match status" value="1"/>
</dbReference>
<evidence type="ECO:0000259" key="2">
    <source>
        <dbReference type="PROSITE" id="PS50833"/>
    </source>
</evidence>
<evidence type="ECO:0000313" key="3">
    <source>
        <dbReference type="EMBL" id="OZJ03793.1"/>
    </source>
</evidence>
<feature type="compositionally biased region" description="Basic residues" evidence="1">
    <location>
        <begin position="24"/>
        <end position="37"/>
    </location>
</feature>
<keyword evidence="4" id="KW-1185">Reference proteome</keyword>
<dbReference type="FunFam" id="3.40.50.10480:FF:000002">
    <property type="entry name" value="Ribosome production factor 1"/>
    <property type="match status" value="1"/>
</dbReference>
<dbReference type="PANTHER" id="PTHR22734">
    <property type="entry name" value="U3 SMALL NUCLEOLAR RIBONUCLEOPROTEIN PROTEIN IMP4"/>
    <property type="match status" value="1"/>
</dbReference>
<dbReference type="PANTHER" id="PTHR22734:SF3">
    <property type="entry name" value="RIBOSOME PRODUCTION FACTOR 1"/>
    <property type="match status" value="1"/>
</dbReference>
<dbReference type="GO" id="GO:0000055">
    <property type="term" value="P:ribosomal large subunit export from nucleus"/>
    <property type="evidence" value="ECO:0007669"/>
    <property type="project" value="EnsemblFungi"/>
</dbReference>
<dbReference type="SUPFAM" id="SSF52954">
    <property type="entry name" value="Class II aaRS ABD-related"/>
    <property type="match status" value="1"/>
</dbReference>
<dbReference type="InterPro" id="IPR007109">
    <property type="entry name" value="Brix"/>
</dbReference>
<accession>A0A261XZL9</accession>
<reference evidence="3 4" key="1">
    <citation type="journal article" date="2017" name="Mycologia">
        <title>Bifiguratus adelaidae, gen. et sp. nov., a new member of Mucoromycotina in endophytic and soil-dwelling habitats.</title>
        <authorList>
            <person name="Torres-Cruz T.J."/>
            <person name="Billingsley Tobias T.L."/>
            <person name="Almatruk M."/>
            <person name="Hesse C."/>
            <person name="Kuske C.R."/>
            <person name="Desiro A."/>
            <person name="Benucci G.M."/>
            <person name="Bonito G."/>
            <person name="Stajich J.E."/>
            <person name="Dunlap C."/>
            <person name="Arnold A.E."/>
            <person name="Porras-Alfaro A."/>
        </authorList>
    </citation>
    <scope>NUCLEOTIDE SEQUENCE [LARGE SCALE GENOMIC DNA]</scope>
    <source>
        <strain evidence="3 4">AZ0501</strain>
    </source>
</reference>
<feature type="domain" description="Brix" evidence="2">
    <location>
        <begin position="102"/>
        <end position="285"/>
    </location>
</feature>
<dbReference type="GO" id="GO:0000466">
    <property type="term" value="P:maturation of 5.8S rRNA from tricistronic rRNA transcript (SSU-rRNA, 5.8S rRNA, LSU-rRNA)"/>
    <property type="evidence" value="ECO:0007669"/>
    <property type="project" value="EnsemblFungi"/>
</dbReference>
<name>A0A261XZL9_9FUNG</name>
<gene>
    <name evidence="3" type="ORF">BZG36_03003</name>
</gene>
<evidence type="ECO:0000313" key="4">
    <source>
        <dbReference type="Proteomes" id="UP000242875"/>
    </source>
</evidence>
<dbReference type="Proteomes" id="UP000242875">
    <property type="component" value="Unassembled WGS sequence"/>
</dbReference>
<evidence type="ECO:0000256" key="1">
    <source>
        <dbReference type="SAM" id="MobiDB-lite"/>
    </source>
</evidence>
<dbReference type="SMART" id="SM00879">
    <property type="entry name" value="Brix"/>
    <property type="match status" value="1"/>
</dbReference>
<dbReference type="GO" id="GO:0000463">
    <property type="term" value="P:maturation of LSU-rRNA from tricistronic rRNA transcript (SSU-rRNA, 5.8S rRNA, LSU-rRNA)"/>
    <property type="evidence" value="ECO:0007669"/>
    <property type="project" value="EnsemblFungi"/>
</dbReference>
<dbReference type="GO" id="GO:0005730">
    <property type="term" value="C:nucleolus"/>
    <property type="evidence" value="ECO:0007669"/>
    <property type="project" value="EnsemblFungi"/>
</dbReference>
<dbReference type="OrthoDB" id="264354at2759"/>
<dbReference type="EMBL" id="MVBO01000068">
    <property type="protein sequence ID" value="OZJ03793.1"/>
    <property type="molecule type" value="Genomic_DNA"/>
</dbReference>
<dbReference type="GO" id="GO:0030687">
    <property type="term" value="C:preribosome, large subunit precursor"/>
    <property type="evidence" value="ECO:0007669"/>
    <property type="project" value="EnsemblFungi"/>
</dbReference>
<organism evidence="3 4">
    <name type="scientific">Bifiguratus adelaidae</name>
    <dbReference type="NCBI Taxonomy" id="1938954"/>
    <lineage>
        <taxon>Eukaryota</taxon>
        <taxon>Fungi</taxon>
        <taxon>Fungi incertae sedis</taxon>
        <taxon>Mucoromycota</taxon>
        <taxon>Mucoromycotina</taxon>
        <taxon>Endogonomycetes</taxon>
        <taxon>Endogonales</taxon>
        <taxon>Endogonales incertae sedis</taxon>
        <taxon>Bifiguratus</taxon>
    </lineage>
</organism>
<dbReference type="InterPro" id="IPR044281">
    <property type="entry name" value="IMP4/RPF1"/>
</dbReference>
<dbReference type="GO" id="GO:0042134">
    <property type="term" value="F:rRNA primary transcript binding"/>
    <property type="evidence" value="ECO:0007669"/>
    <property type="project" value="EnsemblFungi"/>
</dbReference>
<proteinExistence type="predicted"/>
<dbReference type="Pfam" id="PF04427">
    <property type="entry name" value="Brix"/>
    <property type="match status" value="1"/>
</dbReference>
<feature type="region of interest" description="Disordered" evidence="1">
    <location>
        <begin position="1"/>
        <end position="62"/>
    </location>
</feature>